<feature type="transmembrane region" description="Helical" evidence="7">
    <location>
        <begin position="72"/>
        <end position="93"/>
    </location>
</feature>
<feature type="transmembrane region" description="Helical" evidence="7">
    <location>
        <begin position="105"/>
        <end position="123"/>
    </location>
</feature>
<evidence type="ECO:0000256" key="4">
    <source>
        <dbReference type="ARBA" id="ARBA00022692"/>
    </source>
</evidence>
<dbReference type="OrthoDB" id="3252866at2"/>
<keyword evidence="3" id="KW-0813">Transport</keyword>
<name>A0A2V4E382_9GAMM</name>
<evidence type="ECO:0000313" key="9">
    <source>
        <dbReference type="EMBL" id="PXZ07003.1"/>
    </source>
</evidence>
<evidence type="ECO:0000313" key="10">
    <source>
        <dbReference type="Proteomes" id="UP000247932"/>
    </source>
</evidence>
<evidence type="ECO:0000256" key="1">
    <source>
        <dbReference type="ARBA" id="ARBA00004141"/>
    </source>
</evidence>
<feature type="transmembrane region" description="Helical" evidence="7">
    <location>
        <begin position="443"/>
        <end position="463"/>
    </location>
</feature>
<evidence type="ECO:0000256" key="5">
    <source>
        <dbReference type="ARBA" id="ARBA00022989"/>
    </source>
</evidence>
<feature type="transmembrane region" description="Helical" evidence="7">
    <location>
        <begin position="332"/>
        <end position="349"/>
    </location>
</feature>
<keyword evidence="5 7" id="KW-1133">Transmembrane helix</keyword>
<dbReference type="Pfam" id="PF00083">
    <property type="entry name" value="Sugar_tr"/>
    <property type="match status" value="1"/>
</dbReference>
<accession>A0A2V4E382</accession>
<dbReference type="RefSeq" id="WP_110433596.1">
    <property type="nucleotide sequence ID" value="NZ_QGLR01000010.1"/>
</dbReference>
<organism evidence="9 10">
    <name type="scientific">Gilliamella apicola</name>
    <dbReference type="NCBI Taxonomy" id="1196095"/>
    <lineage>
        <taxon>Bacteria</taxon>
        <taxon>Pseudomonadati</taxon>
        <taxon>Pseudomonadota</taxon>
        <taxon>Gammaproteobacteria</taxon>
        <taxon>Orbales</taxon>
        <taxon>Orbaceae</taxon>
        <taxon>Gilliamella</taxon>
    </lineage>
</organism>
<keyword evidence="10" id="KW-1185">Reference proteome</keyword>
<dbReference type="InterPro" id="IPR036259">
    <property type="entry name" value="MFS_trans_sf"/>
</dbReference>
<comment type="similarity">
    <text evidence="2">Belongs to the major facilitator superfamily. Sugar transporter (TC 2.A.1.1) family.</text>
</comment>
<feature type="transmembrane region" description="Helical" evidence="7">
    <location>
        <begin position="37"/>
        <end position="60"/>
    </location>
</feature>
<feature type="transmembrane region" description="Helical" evidence="7">
    <location>
        <begin position="306"/>
        <end position="326"/>
    </location>
</feature>
<dbReference type="PROSITE" id="PS50850">
    <property type="entry name" value="MFS"/>
    <property type="match status" value="1"/>
</dbReference>
<feature type="domain" description="Major facilitator superfamily (MFS) profile" evidence="8">
    <location>
        <begin position="39"/>
        <end position="468"/>
    </location>
</feature>
<evidence type="ECO:0000256" key="7">
    <source>
        <dbReference type="SAM" id="Phobius"/>
    </source>
</evidence>
<dbReference type="Proteomes" id="UP000247932">
    <property type="component" value="Unassembled WGS sequence"/>
</dbReference>
<dbReference type="PANTHER" id="PTHR23511">
    <property type="entry name" value="SYNAPTIC VESICLE GLYCOPROTEIN 2"/>
    <property type="match status" value="1"/>
</dbReference>
<feature type="transmembrane region" description="Helical" evidence="7">
    <location>
        <begin position="356"/>
        <end position="373"/>
    </location>
</feature>
<feature type="transmembrane region" description="Helical" evidence="7">
    <location>
        <begin position="129"/>
        <end position="156"/>
    </location>
</feature>
<evidence type="ECO:0000256" key="2">
    <source>
        <dbReference type="ARBA" id="ARBA00010992"/>
    </source>
</evidence>
<dbReference type="EMBL" id="QGLR01000010">
    <property type="protein sequence ID" value="PXZ07003.1"/>
    <property type="molecule type" value="Genomic_DNA"/>
</dbReference>
<sequence length="485" mass="53691">MADFKQSDESKSFFNVNSTQDVIDIINEHAPNNKRHFFIFFLALSGVFLDAYQVVIMAFANKYIAEEFTVSPTFSATVNSVFFIGLMIGGLVAQSTVDKIGQKRAFLLSVGLWIIGALILPVVTNIWVLLFVFLMMGTGLGIDFPLSTSAVAELAGTKSKKSGGSVNLWQVVWFLTTTFVYLVLFILFKFGISEMKLWRVAFFIGAIFAISIIILRYRLIGESAIWLARVKRTKELYQVIKKRYQIEINITSEFATIANLNNDLKQEKISKLAQYKILFSKKYLKRTILSCVIATMQSWQYNAVGAYLPVILISMLAGDLSATLLGTASVNMLAGLTGAIIGSLLIAHLGTRRQSMLGFIFVMFSLLALGFIGQSSTFLTLLFLMTLIFSHAAGPAGLGITIATLSYPPSIRAAGVGFTNAVLRMGGIAGVIFWPLIWYKFGITAFYLLAIVPLIGFCTCYLIKWEPLNNPVDKEDEEVIARLRS</sequence>
<gene>
    <name evidence="9" type="ORF">DKK70_08385</name>
</gene>
<dbReference type="InterPro" id="IPR020846">
    <property type="entry name" value="MFS_dom"/>
</dbReference>
<dbReference type="GO" id="GO:0016020">
    <property type="term" value="C:membrane"/>
    <property type="evidence" value="ECO:0007669"/>
    <property type="project" value="UniProtKB-SubCell"/>
</dbReference>
<dbReference type="PANTHER" id="PTHR23511:SF34">
    <property type="entry name" value="SYNAPTIC VESICLE GLYCOPROTEIN 2"/>
    <property type="match status" value="1"/>
</dbReference>
<dbReference type="AlphaFoldDB" id="A0A2V4E382"/>
<feature type="transmembrane region" description="Helical" evidence="7">
    <location>
        <begin position="417"/>
        <end position="437"/>
    </location>
</feature>
<evidence type="ECO:0000256" key="6">
    <source>
        <dbReference type="ARBA" id="ARBA00023136"/>
    </source>
</evidence>
<reference evidence="9 10" key="1">
    <citation type="submission" date="2018-05" db="EMBL/GenBank/DDBJ databases">
        <title>Reference genomes for bee gut microbiota database.</title>
        <authorList>
            <person name="Ellegaard K.M."/>
        </authorList>
    </citation>
    <scope>NUCLEOTIDE SEQUENCE [LARGE SCALE GENOMIC DNA]</scope>
    <source>
        <strain evidence="9 10">ESL0182</strain>
    </source>
</reference>
<feature type="transmembrane region" description="Helical" evidence="7">
    <location>
        <begin position="200"/>
        <end position="219"/>
    </location>
</feature>
<feature type="transmembrane region" description="Helical" evidence="7">
    <location>
        <begin position="379"/>
        <end position="405"/>
    </location>
</feature>
<dbReference type="SUPFAM" id="SSF103473">
    <property type="entry name" value="MFS general substrate transporter"/>
    <property type="match status" value="1"/>
</dbReference>
<keyword evidence="6 7" id="KW-0472">Membrane</keyword>
<comment type="caution">
    <text evidence="9">The sequence shown here is derived from an EMBL/GenBank/DDBJ whole genome shotgun (WGS) entry which is preliminary data.</text>
</comment>
<evidence type="ECO:0000259" key="8">
    <source>
        <dbReference type="PROSITE" id="PS50850"/>
    </source>
</evidence>
<dbReference type="GO" id="GO:0022857">
    <property type="term" value="F:transmembrane transporter activity"/>
    <property type="evidence" value="ECO:0007669"/>
    <property type="project" value="InterPro"/>
</dbReference>
<protein>
    <submittedName>
        <fullName evidence="9">MFS transporter</fullName>
    </submittedName>
</protein>
<feature type="transmembrane region" description="Helical" evidence="7">
    <location>
        <begin position="168"/>
        <end position="188"/>
    </location>
</feature>
<evidence type="ECO:0000256" key="3">
    <source>
        <dbReference type="ARBA" id="ARBA00022448"/>
    </source>
</evidence>
<proteinExistence type="inferred from homology"/>
<keyword evidence="4 7" id="KW-0812">Transmembrane</keyword>
<comment type="subcellular location">
    <subcellularLocation>
        <location evidence="1">Membrane</location>
        <topology evidence="1">Multi-pass membrane protein</topology>
    </subcellularLocation>
</comment>
<dbReference type="InterPro" id="IPR005828">
    <property type="entry name" value="MFS_sugar_transport-like"/>
</dbReference>
<dbReference type="Gene3D" id="1.20.1250.20">
    <property type="entry name" value="MFS general substrate transporter like domains"/>
    <property type="match status" value="1"/>
</dbReference>